<evidence type="ECO:0000313" key="5">
    <source>
        <dbReference type="Proteomes" id="UP001202031"/>
    </source>
</evidence>
<dbReference type="PANTHER" id="PTHR31126">
    <property type="entry name" value="TYROSINE-PROTEIN PHOSPHATASE"/>
    <property type="match status" value="1"/>
</dbReference>
<dbReference type="SUPFAM" id="SSF52799">
    <property type="entry name" value="(Phosphotyrosine protein) phosphatases II"/>
    <property type="match status" value="1"/>
</dbReference>
<feature type="domain" description="Tyrosine specific protein phosphatases" evidence="3">
    <location>
        <begin position="100"/>
        <end position="156"/>
    </location>
</feature>
<dbReference type="RefSeq" id="WP_102727902.1">
    <property type="nucleotide sequence ID" value="NZ_CP072027.1"/>
</dbReference>
<dbReference type="Pfam" id="PF03162">
    <property type="entry name" value="Y_phosphatase2"/>
    <property type="match status" value="1"/>
</dbReference>
<sequence length="190" mass="21557">MNRNAVILAVLAAPLPLACAEILMDPPAPIKVKDARNCYRLSPELYRSGQPGGDGFKALEKLGLKSVLNLREYHSDADEAEHTGLRLYRIKLAAGKVTREELMDCLLVISRAPKPVLVHCWHGSDRTGIVCAAYRIVMQGWKPEKALEELMDERFGHHRSYYSNLAELVRDTDWKAFKEEFRRKRQAQGV</sequence>
<feature type="chain" id="PRO_5047529107" evidence="2">
    <location>
        <begin position="21"/>
        <end position="190"/>
    </location>
</feature>
<feature type="signal peptide" evidence="2">
    <location>
        <begin position="1"/>
        <end position="20"/>
    </location>
</feature>
<proteinExistence type="inferred from homology"/>
<dbReference type="InterPro" id="IPR029021">
    <property type="entry name" value="Prot-tyrosine_phosphatase-like"/>
</dbReference>
<comment type="caution">
    <text evidence="4">The sequence shown here is derived from an EMBL/GenBank/DDBJ whole genome shotgun (WGS) entry which is preliminary data.</text>
</comment>
<gene>
    <name evidence="4" type="ORF">M8N44_10480</name>
</gene>
<evidence type="ECO:0000256" key="2">
    <source>
        <dbReference type="SAM" id="SignalP"/>
    </source>
</evidence>
<dbReference type="Proteomes" id="UP001202031">
    <property type="component" value="Unassembled WGS sequence"/>
</dbReference>
<dbReference type="InterPro" id="IPR000387">
    <property type="entry name" value="Tyr_Pase_dom"/>
</dbReference>
<dbReference type="InterPro" id="IPR004861">
    <property type="entry name" value="Siw14-like"/>
</dbReference>
<evidence type="ECO:0000313" key="4">
    <source>
        <dbReference type="EMBL" id="MCL6657734.1"/>
    </source>
</evidence>
<dbReference type="PROSITE" id="PS00383">
    <property type="entry name" value="TYR_PHOSPHATASE_1"/>
    <property type="match status" value="1"/>
</dbReference>
<dbReference type="Gene3D" id="3.90.190.10">
    <property type="entry name" value="Protein tyrosine phosphatase superfamily"/>
    <property type="match status" value="1"/>
</dbReference>
<evidence type="ECO:0000256" key="1">
    <source>
        <dbReference type="ARBA" id="ARBA00009580"/>
    </source>
</evidence>
<keyword evidence="5" id="KW-1185">Reference proteome</keyword>
<protein>
    <submittedName>
        <fullName evidence="4">Tyrosine-protein phosphatase</fullName>
    </submittedName>
</protein>
<organism evidence="4 5">
    <name type="scientific">Akkermansia massiliensis</name>
    <dbReference type="NCBI Taxonomy" id="2927224"/>
    <lineage>
        <taxon>Bacteria</taxon>
        <taxon>Pseudomonadati</taxon>
        <taxon>Verrucomicrobiota</taxon>
        <taxon>Verrucomicrobiia</taxon>
        <taxon>Verrucomicrobiales</taxon>
        <taxon>Akkermansiaceae</taxon>
        <taxon>Akkermansia</taxon>
    </lineage>
</organism>
<comment type="similarity">
    <text evidence="1">Belongs to the protein-tyrosine phosphatase family.</text>
</comment>
<name>A0ABT0R9W2_9BACT</name>
<dbReference type="GeneID" id="84024294"/>
<dbReference type="PANTHER" id="PTHR31126:SF72">
    <property type="entry name" value="DUAL SPECIFICITY PROTEIN PHOSPHATASE TPBA"/>
    <property type="match status" value="1"/>
</dbReference>
<accession>A0ABT0R9W2</accession>
<keyword evidence="2" id="KW-0732">Signal</keyword>
<dbReference type="InterPro" id="IPR016130">
    <property type="entry name" value="Tyr_Pase_AS"/>
</dbReference>
<dbReference type="EMBL" id="JAMGSI010000002">
    <property type="protein sequence ID" value="MCL6657734.1"/>
    <property type="molecule type" value="Genomic_DNA"/>
</dbReference>
<reference evidence="4 5" key="1">
    <citation type="submission" date="2022-03" db="EMBL/GenBank/DDBJ databases">
        <title>Taxonomic description of new species and reclassification of some bacterial strains.</title>
        <authorList>
            <person name="Ndongo S."/>
        </authorList>
    </citation>
    <scope>NUCLEOTIDE SEQUENCE [LARGE SCALE GENOMIC DNA]</scope>
    <source>
        <strain evidence="4 5">Marseille-P6666</strain>
    </source>
</reference>
<evidence type="ECO:0000259" key="3">
    <source>
        <dbReference type="PROSITE" id="PS50056"/>
    </source>
</evidence>
<dbReference type="PROSITE" id="PS50056">
    <property type="entry name" value="TYR_PHOSPHATASE_2"/>
    <property type="match status" value="1"/>
</dbReference>